<feature type="coiled-coil region" evidence="1">
    <location>
        <begin position="51"/>
        <end position="85"/>
    </location>
</feature>
<feature type="compositionally biased region" description="Polar residues" evidence="2">
    <location>
        <begin position="259"/>
        <end position="271"/>
    </location>
</feature>
<evidence type="ECO:0000256" key="1">
    <source>
        <dbReference type="SAM" id="Coils"/>
    </source>
</evidence>
<feature type="compositionally biased region" description="Basic and acidic residues" evidence="2">
    <location>
        <begin position="159"/>
        <end position="179"/>
    </location>
</feature>
<feature type="region of interest" description="Disordered" evidence="2">
    <location>
        <begin position="254"/>
        <end position="287"/>
    </location>
</feature>
<sequence length="287" mass="32517">MQAPPQTPTALTPQTSTRGQGTMDAVAGSSSGVVLSETQLGNMALRAKQQRFKAEQDRQLLQNRINRLLIEQDKAEKRIAETQRRTEEIHTLKARNMANAEARRDASAWLSAEQELQKELLKENKAQRAAAIQSSRHAIMALRQDEVKVLKQMREENEAAAAQHREMERQRNNERKNVVRESLQGAAERKKREAEAMRARLKVNREAARQALDTDAMSHLKAYSSLELEEKRLLESLSKWTSLQDEAQLHLEGSLGMSRVNSRPNSRQPHNPVSEAASPRTPRADHE</sequence>
<gene>
    <name evidence="3" type="ORF">Ctob_008809</name>
</gene>
<evidence type="ECO:0000313" key="3">
    <source>
        <dbReference type="EMBL" id="KOO28482.1"/>
    </source>
</evidence>
<keyword evidence="1" id="KW-0175">Coiled coil</keyword>
<keyword evidence="4" id="KW-1185">Reference proteome</keyword>
<accession>A0A0M0JQC2</accession>
<dbReference type="PANTHER" id="PTHR37473">
    <property type="entry name" value="EF-HAND DOMAIN-CONTAINING PROTEIN"/>
    <property type="match status" value="1"/>
</dbReference>
<dbReference type="EMBL" id="JWZX01002563">
    <property type="protein sequence ID" value="KOO28482.1"/>
    <property type="molecule type" value="Genomic_DNA"/>
</dbReference>
<comment type="caution">
    <text evidence="3">The sequence shown here is derived from an EMBL/GenBank/DDBJ whole genome shotgun (WGS) entry which is preliminary data.</text>
</comment>
<feature type="region of interest" description="Disordered" evidence="2">
    <location>
        <begin position="159"/>
        <end position="193"/>
    </location>
</feature>
<evidence type="ECO:0000256" key="2">
    <source>
        <dbReference type="SAM" id="MobiDB-lite"/>
    </source>
</evidence>
<feature type="compositionally biased region" description="Low complexity" evidence="2">
    <location>
        <begin position="1"/>
        <end position="15"/>
    </location>
</feature>
<evidence type="ECO:0000313" key="4">
    <source>
        <dbReference type="Proteomes" id="UP000037460"/>
    </source>
</evidence>
<reference evidence="4" key="1">
    <citation type="journal article" date="2015" name="PLoS Genet.">
        <title>Genome Sequence and Transcriptome Analyses of Chrysochromulina tobin: Metabolic Tools for Enhanced Algal Fitness in the Prominent Order Prymnesiales (Haptophyceae).</title>
        <authorList>
            <person name="Hovde B.T."/>
            <person name="Deodato C.R."/>
            <person name="Hunsperger H.M."/>
            <person name="Ryken S.A."/>
            <person name="Yost W."/>
            <person name="Jha R.K."/>
            <person name="Patterson J."/>
            <person name="Monnat R.J. Jr."/>
            <person name="Barlow S.B."/>
            <person name="Starkenburg S.R."/>
            <person name="Cattolico R.A."/>
        </authorList>
    </citation>
    <scope>NUCLEOTIDE SEQUENCE</scope>
    <source>
        <strain evidence="4">CCMP291</strain>
    </source>
</reference>
<protein>
    <submittedName>
        <fullName evidence="3">Uncharacterized protein</fullName>
    </submittedName>
</protein>
<organism evidence="3 4">
    <name type="scientific">Chrysochromulina tobinii</name>
    <dbReference type="NCBI Taxonomy" id="1460289"/>
    <lineage>
        <taxon>Eukaryota</taxon>
        <taxon>Haptista</taxon>
        <taxon>Haptophyta</taxon>
        <taxon>Prymnesiophyceae</taxon>
        <taxon>Prymnesiales</taxon>
        <taxon>Chrysochromulinaceae</taxon>
        <taxon>Chrysochromulina</taxon>
    </lineage>
</organism>
<proteinExistence type="predicted"/>
<dbReference type="PANTHER" id="PTHR37473:SF1">
    <property type="entry name" value="EF-HAND DOMAIN-CONTAINING PROTEIN"/>
    <property type="match status" value="1"/>
</dbReference>
<dbReference type="Proteomes" id="UP000037460">
    <property type="component" value="Unassembled WGS sequence"/>
</dbReference>
<name>A0A0M0JQC2_9EUKA</name>
<feature type="region of interest" description="Disordered" evidence="2">
    <location>
        <begin position="1"/>
        <end position="30"/>
    </location>
</feature>
<dbReference type="AlphaFoldDB" id="A0A0M0JQC2"/>